<evidence type="ECO:0000313" key="3">
    <source>
        <dbReference type="EMBL" id="MBU8546262.1"/>
    </source>
</evidence>
<dbReference type="InterPro" id="IPR005064">
    <property type="entry name" value="BUG"/>
</dbReference>
<organism evidence="3 4">
    <name type="scientific">Falsiroseomonas oleicola</name>
    <dbReference type="NCBI Taxonomy" id="2801474"/>
    <lineage>
        <taxon>Bacteria</taxon>
        <taxon>Pseudomonadati</taxon>
        <taxon>Pseudomonadota</taxon>
        <taxon>Alphaproteobacteria</taxon>
        <taxon>Acetobacterales</taxon>
        <taxon>Roseomonadaceae</taxon>
        <taxon>Falsiroseomonas</taxon>
    </lineage>
</organism>
<dbReference type="PANTHER" id="PTHR42928">
    <property type="entry name" value="TRICARBOXYLATE-BINDING PROTEIN"/>
    <property type="match status" value="1"/>
</dbReference>
<accession>A0ABS6HC09</accession>
<comment type="caution">
    <text evidence="3">The sequence shown here is derived from an EMBL/GenBank/DDBJ whole genome shotgun (WGS) entry which is preliminary data.</text>
</comment>
<name>A0ABS6HC09_9PROT</name>
<reference evidence="3 4" key="1">
    <citation type="submission" date="2021-01" db="EMBL/GenBank/DDBJ databases">
        <title>Roseomonas sp. nov, a bacterium isolated from an oil production mixture in Yumen Oilfield.</title>
        <authorList>
            <person name="Wu D."/>
        </authorList>
    </citation>
    <scope>NUCLEOTIDE SEQUENCE [LARGE SCALE GENOMIC DNA]</scope>
    <source>
        <strain evidence="3 4">ROY-5-3</strain>
    </source>
</reference>
<dbReference type="PIRSF" id="PIRSF017082">
    <property type="entry name" value="YflP"/>
    <property type="match status" value="1"/>
</dbReference>
<sequence>MTILKPGRRALLLGALATPSLAFAQTRRPLRVVIPFPPGGGVDSLGRLLAERLTPLLEGQQVVVENRSGGGGLIGADAVAKGPADGTIIGVIGAATLCAAPFIQPSMPFDVTKDFRAISQISDSAVVIAAGADVAARHGWTDMAALLAWAKAHPGGVRVANAGVGTVTHLVLSAINTAAGVDLTSVPYRGGAQQAMDVIAGTVEATADLPAALLPHIASGRMKAMGVSSGSRLAFLPEVPALAETGGLQTIDVRSWNTILAPAATPEAEVQRLFTAIRRVGQDPGFATALRPFGYDAVVSESPAAMTAQIARETPVWRRLVEISGAARQ</sequence>
<evidence type="ECO:0000256" key="2">
    <source>
        <dbReference type="SAM" id="SignalP"/>
    </source>
</evidence>
<proteinExistence type="inferred from homology"/>
<dbReference type="RefSeq" id="WP_216878283.1">
    <property type="nucleotide sequence ID" value="NZ_JAERQM010000007.1"/>
</dbReference>
<comment type="similarity">
    <text evidence="1">Belongs to the UPF0065 (bug) family.</text>
</comment>
<protein>
    <submittedName>
        <fullName evidence="3">Tripartite tricarboxylate transporter substrate binding protein</fullName>
    </submittedName>
</protein>
<keyword evidence="2" id="KW-0732">Signal</keyword>
<evidence type="ECO:0000256" key="1">
    <source>
        <dbReference type="ARBA" id="ARBA00006987"/>
    </source>
</evidence>
<dbReference type="EMBL" id="JAERQM010000007">
    <property type="protein sequence ID" value="MBU8546262.1"/>
    <property type="molecule type" value="Genomic_DNA"/>
</dbReference>
<dbReference type="PANTHER" id="PTHR42928:SF5">
    <property type="entry name" value="BLR1237 PROTEIN"/>
    <property type="match status" value="1"/>
</dbReference>
<feature type="chain" id="PRO_5046778965" evidence="2">
    <location>
        <begin position="25"/>
        <end position="329"/>
    </location>
</feature>
<dbReference type="Proteomes" id="UP000689967">
    <property type="component" value="Unassembled WGS sequence"/>
</dbReference>
<gene>
    <name evidence="3" type="ORF">JJQ90_21255</name>
</gene>
<keyword evidence="4" id="KW-1185">Reference proteome</keyword>
<evidence type="ECO:0000313" key="4">
    <source>
        <dbReference type="Proteomes" id="UP000689967"/>
    </source>
</evidence>
<feature type="signal peptide" evidence="2">
    <location>
        <begin position="1"/>
        <end position="24"/>
    </location>
</feature>
<dbReference type="Pfam" id="PF03401">
    <property type="entry name" value="TctC"/>
    <property type="match status" value="1"/>
</dbReference>